<name>A0A8S9NLL6_BRACR</name>
<reference evidence="1" key="1">
    <citation type="submission" date="2019-12" db="EMBL/GenBank/DDBJ databases">
        <title>Genome sequencing and annotation of Brassica cretica.</title>
        <authorList>
            <person name="Studholme D.J."/>
            <person name="Sarris P."/>
        </authorList>
    </citation>
    <scope>NUCLEOTIDE SEQUENCE</scope>
    <source>
        <strain evidence="1">PFS-109/04</strain>
        <tissue evidence="1">Leaf</tissue>
    </source>
</reference>
<gene>
    <name evidence="1" type="ORF">F2Q69_00039450</name>
</gene>
<comment type="caution">
    <text evidence="1">The sequence shown here is derived from an EMBL/GenBank/DDBJ whole genome shotgun (WGS) entry which is preliminary data.</text>
</comment>
<dbReference type="EMBL" id="QGKX02001621">
    <property type="protein sequence ID" value="KAF3501923.1"/>
    <property type="molecule type" value="Genomic_DNA"/>
</dbReference>
<sequence>MCRCLTGKKVLVRIALMSTEPWRGGISFKLNRTEMLVTKLKVSSGYVAGRGFEQG</sequence>
<protein>
    <submittedName>
        <fullName evidence="1">Uncharacterized protein</fullName>
    </submittedName>
</protein>
<dbReference type="AlphaFoldDB" id="A0A8S9NLL6"/>
<proteinExistence type="predicted"/>
<evidence type="ECO:0000313" key="2">
    <source>
        <dbReference type="Proteomes" id="UP000712600"/>
    </source>
</evidence>
<dbReference type="Proteomes" id="UP000712600">
    <property type="component" value="Unassembled WGS sequence"/>
</dbReference>
<organism evidence="1 2">
    <name type="scientific">Brassica cretica</name>
    <name type="common">Mustard</name>
    <dbReference type="NCBI Taxonomy" id="69181"/>
    <lineage>
        <taxon>Eukaryota</taxon>
        <taxon>Viridiplantae</taxon>
        <taxon>Streptophyta</taxon>
        <taxon>Embryophyta</taxon>
        <taxon>Tracheophyta</taxon>
        <taxon>Spermatophyta</taxon>
        <taxon>Magnoliopsida</taxon>
        <taxon>eudicotyledons</taxon>
        <taxon>Gunneridae</taxon>
        <taxon>Pentapetalae</taxon>
        <taxon>rosids</taxon>
        <taxon>malvids</taxon>
        <taxon>Brassicales</taxon>
        <taxon>Brassicaceae</taxon>
        <taxon>Brassiceae</taxon>
        <taxon>Brassica</taxon>
    </lineage>
</organism>
<evidence type="ECO:0000313" key="1">
    <source>
        <dbReference type="EMBL" id="KAF3501923.1"/>
    </source>
</evidence>
<accession>A0A8S9NLL6</accession>